<sequence>LRAVKGDSEALLQADRSDGIWEGVQDPGLVSQIFNKSLGYGRSRGSGRGARSPTSLPNI</sequence>
<evidence type="ECO:0008006" key="4">
    <source>
        <dbReference type="Google" id="ProtNLM"/>
    </source>
</evidence>
<keyword evidence="3" id="KW-1185">Reference proteome</keyword>
<evidence type="ECO:0000313" key="2">
    <source>
        <dbReference type="EMBL" id="MDH6105045.1"/>
    </source>
</evidence>
<comment type="caution">
    <text evidence="2">The sequence shown here is derived from an EMBL/GenBank/DDBJ whole genome shotgun (WGS) entry which is preliminary data.</text>
</comment>
<protein>
    <recommendedName>
        <fullName evidence="4">Transposase</fullName>
    </recommendedName>
</protein>
<accession>A0ABT6KB16</accession>
<proteinExistence type="predicted"/>
<dbReference type="RefSeq" id="WP_280801546.1">
    <property type="nucleotide sequence ID" value="NZ_JANQDF010000036.1"/>
</dbReference>
<dbReference type="Proteomes" id="UP001159386">
    <property type="component" value="Unassembled WGS sequence"/>
</dbReference>
<dbReference type="EMBL" id="JANQDF010000036">
    <property type="protein sequence ID" value="MDH6105045.1"/>
    <property type="molecule type" value="Genomic_DNA"/>
</dbReference>
<reference evidence="2 3" key="1">
    <citation type="journal article" date="2023" name="J. Phycol.">
        <title>Chrysosporum ovalisporum is synonymous with the true-branching cyanobacterium Umezakia natans (Nostocales/Aphanizomenonaceae).</title>
        <authorList>
            <person name="McGregor G.B."/>
            <person name="Sendall B.C."/>
            <person name="Niiyama Y."/>
            <person name="Tuji A."/>
            <person name="Willis A."/>
        </authorList>
    </citation>
    <scope>NUCLEOTIDE SEQUENCE [LARGE SCALE GENOMIC DNA]</scope>
    <source>
        <strain evidence="2 3">CS-531</strain>
    </source>
</reference>
<gene>
    <name evidence="2" type="ORF">NWP22_04020</name>
</gene>
<name>A0ABT6KB16_9CYAN</name>
<feature type="region of interest" description="Disordered" evidence="1">
    <location>
        <begin position="39"/>
        <end position="59"/>
    </location>
</feature>
<feature type="non-terminal residue" evidence="2">
    <location>
        <position position="1"/>
    </location>
</feature>
<evidence type="ECO:0000313" key="3">
    <source>
        <dbReference type="Proteomes" id="UP001159386"/>
    </source>
</evidence>
<organism evidence="2 3">
    <name type="scientific">Anabaenopsis tanganyikae CS-531</name>
    <dbReference type="NCBI Taxonomy" id="2785304"/>
    <lineage>
        <taxon>Bacteria</taxon>
        <taxon>Bacillati</taxon>
        <taxon>Cyanobacteriota</taxon>
        <taxon>Cyanophyceae</taxon>
        <taxon>Nostocales</taxon>
        <taxon>Nodulariaceae</taxon>
        <taxon>Anabaenopsis</taxon>
        <taxon>Anabaenopsis tanganyikae</taxon>
    </lineage>
</organism>
<evidence type="ECO:0000256" key="1">
    <source>
        <dbReference type="SAM" id="MobiDB-lite"/>
    </source>
</evidence>